<dbReference type="SUPFAM" id="SSF46626">
    <property type="entry name" value="Cytochrome c"/>
    <property type="match status" value="3"/>
</dbReference>
<feature type="domain" description="Cytochrome c" evidence="14">
    <location>
        <begin position="779"/>
        <end position="877"/>
    </location>
</feature>
<dbReference type="Pfam" id="PF00033">
    <property type="entry name" value="Cytochrome_B"/>
    <property type="match status" value="1"/>
</dbReference>
<dbReference type="InterPro" id="IPR016174">
    <property type="entry name" value="Di-haem_cyt_TM"/>
</dbReference>
<feature type="domain" description="Cytochrome c" evidence="14">
    <location>
        <begin position="896"/>
        <end position="992"/>
    </location>
</feature>
<protein>
    <submittedName>
        <fullName evidence="15">Cytochrome b/b6 domain protein</fullName>
    </submittedName>
</protein>
<dbReference type="PANTHER" id="PTHR19271">
    <property type="entry name" value="CYTOCHROME B"/>
    <property type="match status" value="1"/>
</dbReference>
<comment type="subcellular location">
    <subcellularLocation>
        <location evidence="1">Membrane</location>
        <topology evidence="1">Multi-pass membrane protein</topology>
    </subcellularLocation>
</comment>
<proteinExistence type="predicted"/>
<dbReference type="GO" id="GO:0022904">
    <property type="term" value="P:respiratory electron transport chain"/>
    <property type="evidence" value="ECO:0007669"/>
    <property type="project" value="InterPro"/>
</dbReference>
<evidence type="ECO:0000256" key="12">
    <source>
        <dbReference type="SAM" id="Phobius"/>
    </source>
</evidence>
<evidence type="ECO:0000256" key="1">
    <source>
        <dbReference type="ARBA" id="ARBA00004141"/>
    </source>
</evidence>
<feature type="transmembrane region" description="Helical" evidence="12">
    <location>
        <begin position="230"/>
        <end position="251"/>
    </location>
</feature>
<dbReference type="KEGG" id="psl:Psta_3849"/>
<dbReference type="GO" id="GO:0016491">
    <property type="term" value="F:oxidoreductase activity"/>
    <property type="evidence" value="ECO:0007669"/>
    <property type="project" value="InterPro"/>
</dbReference>
<dbReference type="PANTHER" id="PTHR19271:SF16">
    <property type="entry name" value="CYTOCHROME B"/>
    <property type="match status" value="1"/>
</dbReference>
<evidence type="ECO:0000256" key="5">
    <source>
        <dbReference type="ARBA" id="ARBA00022723"/>
    </source>
</evidence>
<dbReference type="Pfam" id="PF00032">
    <property type="entry name" value="Cytochrom_B_C"/>
    <property type="match status" value="1"/>
</dbReference>
<evidence type="ECO:0000259" key="14">
    <source>
        <dbReference type="PROSITE" id="PS51007"/>
    </source>
</evidence>
<evidence type="ECO:0000256" key="3">
    <source>
        <dbReference type="ARBA" id="ARBA00022617"/>
    </source>
</evidence>
<dbReference type="SUPFAM" id="SSF81648">
    <property type="entry name" value="a domain/subunit of cytochrome bc1 complex (Ubiquinol-cytochrome c reductase)"/>
    <property type="match status" value="1"/>
</dbReference>
<dbReference type="STRING" id="530564.Psta_3849"/>
<gene>
    <name evidence="15" type="ordered locus">Psta_3849</name>
</gene>
<dbReference type="eggNOG" id="COG2010">
    <property type="taxonomic scope" value="Bacteria"/>
</dbReference>
<name>D2R119_PIRSD</name>
<feature type="domain" description="Cytochrome c" evidence="14">
    <location>
        <begin position="410"/>
        <end position="630"/>
    </location>
</feature>
<evidence type="ECO:0000256" key="9">
    <source>
        <dbReference type="ARBA" id="ARBA00023136"/>
    </source>
</evidence>
<dbReference type="Pfam" id="PF00034">
    <property type="entry name" value="Cytochrom_C"/>
    <property type="match status" value="1"/>
</dbReference>
<feature type="compositionally biased region" description="Basic and acidic residues" evidence="11">
    <location>
        <begin position="561"/>
        <end position="579"/>
    </location>
</feature>
<reference evidence="15 16" key="1">
    <citation type="journal article" date="2009" name="Stand. Genomic Sci.">
        <title>Complete genome sequence of Pirellula staleyi type strain (ATCC 27377).</title>
        <authorList>
            <person name="Clum A."/>
            <person name="Tindall B.J."/>
            <person name="Sikorski J."/>
            <person name="Ivanova N."/>
            <person name="Mavrommatis K."/>
            <person name="Lucas S."/>
            <person name="Glavina del Rio T."/>
            <person name="Nolan M."/>
            <person name="Chen F."/>
            <person name="Tice H."/>
            <person name="Pitluck S."/>
            <person name="Cheng J.F."/>
            <person name="Chertkov O."/>
            <person name="Brettin T."/>
            <person name="Han C."/>
            <person name="Detter J.C."/>
            <person name="Kuske C."/>
            <person name="Bruce D."/>
            <person name="Goodwin L."/>
            <person name="Ovchinikova G."/>
            <person name="Pati A."/>
            <person name="Mikhailova N."/>
            <person name="Chen A."/>
            <person name="Palaniappan K."/>
            <person name="Land M."/>
            <person name="Hauser L."/>
            <person name="Chang Y.J."/>
            <person name="Jeffries C.D."/>
            <person name="Chain P."/>
            <person name="Rohde M."/>
            <person name="Goker M."/>
            <person name="Bristow J."/>
            <person name="Eisen J.A."/>
            <person name="Markowitz V."/>
            <person name="Hugenholtz P."/>
            <person name="Kyrpides N.C."/>
            <person name="Klenk H.P."/>
            <person name="Lapidus A."/>
        </authorList>
    </citation>
    <scope>NUCLEOTIDE SEQUENCE [LARGE SCALE GENOMIC DNA]</scope>
    <source>
        <strain evidence="16">ATCC 27377 / DSM 6068 / ICPB 4128</strain>
    </source>
</reference>
<evidence type="ECO:0000313" key="15">
    <source>
        <dbReference type="EMBL" id="ADB18504.1"/>
    </source>
</evidence>
<accession>D2R119</accession>
<evidence type="ECO:0000256" key="7">
    <source>
        <dbReference type="ARBA" id="ARBA00022989"/>
    </source>
</evidence>
<keyword evidence="4 12" id="KW-0812">Transmembrane</keyword>
<feature type="region of interest" description="Disordered" evidence="11">
    <location>
        <begin position="460"/>
        <end position="486"/>
    </location>
</feature>
<dbReference type="GO" id="GO:0016020">
    <property type="term" value="C:membrane"/>
    <property type="evidence" value="ECO:0007669"/>
    <property type="project" value="UniProtKB-SubCell"/>
</dbReference>
<dbReference type="InterPro" id="IPR036150">
    <property type="entry name" value="Cyt_b/b6_C_sf"/>
</dbReference>
<dbReference type="Proteomes" id="UP000001887">
    <property type="component" value="Chromosome"/>
</dbReference>
<evidence type="ECO:0000313" key="16">
    <source>
        <dbReference type="Proteomes" id="UP000001887"/>
    </source>
</evidence>
<dbReference type="GO" id="GO:0009055">
    <property type="term" value="F:electron transfer activity"/>
    <property type="evidence" value="ECO:0007669"/>
    <property type="project" value="InterPro"/>
</dbReference>
<feature type="domain" description="Cytochrome b/b6 N-terminal region profile" evidence="13">
    <location>
        <begin position="5"/>
        <end position="216"/>
    </location>
</feature>
<keyword evidence="6" id="KW-0249">Electron transport</keyword>
<evidence type="ECO:0000256" key="6">
    <source>
        <dbReference type="ARBA" id="ARBA00022982"/>
    </source>
</evidence>
<feature type="transmembrane region" description="Helical" evidence="12">
    <location>
        <begin position="40"/>
        <end position="59"/>
    </location>
</feature>
<feature type="region of interest" description="Disordered" evidence="11">
    <location>
        <begin position="556"/>
        <end position="579"/>
    </location>
</feature>
<dbReference type="EMBL" id="CP001848">
    <property type="protein sequence ID" value="ADB18504.1"/>
    <property type="molecule type" value="Genomic_DNA"/>
</dbReference>
<dbReference type="InterPro" id="IPR009056">
    <property type="entry name" value="Cyt_c-like_dom"/>
</dbReference>
<keyword evidence="3 10" id="KW-0349">Heme</keyword>
<dbReference type="Gene3D" id="1.10.760.10">
    <property type="entry name" value="Cytochrome c-like domain"/>
    <property type="match status" value="3"/>
</dbReference>
<feature type="transmembrane region" description="Helical" evidence="12">
    <location>
        <begin position="184"/>
        <end position="207"/>
    </location>
</feature>
<keyword evidence="16" id="KW-1185">Reference proteome</keyword>
<keyword evidence="8 10" id="KW-0408">Iron</keyword>
<dbReference type="eggNOG" id="COG1290">
    <property type="taxonomic scope" value="Bacteria"/>
</dbReference>
<evidence type="ECO:0000259" key="13">
    <source>
        <dbReference type="PROSITE" id="PS51002"/>
    </source>
</evidence>
<dbReference type="GO" id="GO:0046872">
    <property type="term" value="F:metal ion binding"/>
    <property type="evidence" value="ECO:0007669"/>
    <property type="project" value="UniProtKB-KW"/>
</dbReference>
<dbReference type="InterPro" id="IPR005798">
    <property type="entry name" value="Cyt_b/b6_C"/>
</dbReference>
<evidence type="ECO:0000256" key="8">
    <source>
        <dbReference type="ARBA" id="ARBA00023004"/>
    </source>
</evidence>
<dbReference type="Gene3D" id="1.20.810.10">
    <property type="entry name" value="Cytochrome Bc1 Complex, Chain C"/>
    <property type="match status" value="1"/>
</dbReference>
<keyword evidence="2" id="KW-0813">Transport</keyword>
<dbReference type="HOGENOM" id="CLU_299325_0_0_0"/>
<evidence type="ECO:0000256" key="2">
    <source>
        <dbReference type="ARBA" id="ARBA00022448"/>
    </source>
</evidence>
<evidence type="ECO:0000256" key="10">
    <source>
        <dbReference type="PROSITE-ProRule" id="PRU00433"/>
    </source>
</evidence>
<feature type="transmembrane region" description="Helical" evidence="12">
    <location>
        <begin position="336"/>
        <end position="354"/>
    </location>
</feature>
<keyword evidence="7 12" id="KW-1133">Transmembrane helix</keyword>
<evidence type="ECO:0000256" key="4">
    <source>
        <dbReference type="ARBA" id="ARBA00022692"/>
    </source>
</evidence>
<dbReference type="InterPro" id="IPR027387">
    <property type="entry name" value="Cytb/b6-like_sf"/>
</dbReference>
<feature type="transmembrane region" description="Helical" evidence="12">
    <location>
        <begin position="86"/>
        <end position="107"/>
    </location>
</feature>
<dbReference type="InterPro" id="IPR036909">
    <property type="entry name" value="Cyt_c-like_dom_sf"/>
</dbReference>
<feature type="transmembrane region" description="Helical" evidence="12">
    <location>
        <begin position="119"/>
        <end position="139"/>
    </location>
</feature>
<feature type="transmembrane region" description="Helical" evidence="12">
    <location>
        <begin position="305"/>
        <end position="324"/>
    </location>
</feature>
<dbReference type="InterPro" id="IPR005797">
    <property type="entry name" value="Cyt_b/b6_N"/>
</dbReference>
<sequence>MIGFLTEWVEQRTGVKKLLHEALYENIPSGARWRYITGSMLVFAFSVQAITGIFLWMAYSPSSQTAYESVYYIQHEMTGGWLVRGIHHFMAQAMVVVLALHLLQVIVDGAYRAPREVNYWLGLVLMQLVMGLGLTGYLLPWDQKGYWATNVATNLMTLVPFAGKEIQQIALGGSEYGHHTLTRFFAMHTGVLPAALIGFLGLHIAVFRKHGITAKITPGRPDQYFWPHQVLMDAIGCLALLGIVLLCVIHFDVQGLIAGDLPREHRGAELGAPADPGEQFAAARPEWYYLFLFQLLKYFHGTQEIIGAIYIPGAVMTILALAPIIGRSSLGHRFNIVFILLLLVGAGGLTIVALREDAANPDFQIAKKLAHRDAERTYELINRREVLPDGKLSEARLIPKEGAVYLLRNDPLTRGPRLFAQHCASCHDYRKPDGTVPAATAFTPPNDAATLVSLLADEPAPTQEKPADEKSSSKPSASEAAPDDHAHAHNDHAELEPTSFNLLQSPQVTPDGKVVRDAEGKVVYAQGAFGGPNLYGFGSRDWVRGILDPQKITAISYGEPKPAKDPKVAADSDNPENHKRPVYADYFGNTNHVEGRMVKWVQSHAKELADDPAKTDDDLDAIVAALSAQAGLRAQQELETSDAQQQLIGRGVTLIEKHCTNECHRFGDSGQLGLAPDLTGWGSYEWMMGLISDPTDERFYRRENDRMPSFAKDLEHPATHNVSLRELSLIVDWIRGDYYQASDEKPVLPHSEDRARELTLLARATPVSSASVIGAQPRTLTQKAEQIFATNCASCHSHTDATGVGIAAKKPSAPNLYGIASRRWLAGILDPKQVDGPKYFGNTMHFEDDMVGFVKDNLSNLDDAKKKDLEALIAALSAEAKLPAQAEADAAAASDGTIEKGKTVLTTSWASSSCVDCHKFGDDGDLGSAPDLTGYGSLEWLEQMIANPEHERLYVDNNDRMPKFGVGGPGAKQSILADEEITLLARWLRGEKLDEPATAASK</sequence>
<dbReference type="AlphaFoldDB" id="D2R119"/>
<dbReference type="PROSITE" id="PS51007">
    <property type="entry name" value="CYTC"/>
    <property type="match status" value="3"/>
</dbReference>
<dbReference type="SUPFAM" id="SSF81342">
    <property type="entry name" value="Transmembrane di-heme cytochromes"/>
    <property type="match status" value="1"/>
</dbReference>
<dbReference type="GO" id="GO:0020037">
    <property type="term" value="F:heme binding"/>
    <property type="evidence" value="ECO:0007669"/>
    <property type="project" value="InterPro"/>
</dbReference>
<keyword evidence="9 12" id="KW-0472">Membrane</keyword>
<organism evidence="15 16">
    <name type="scientific">Pirellula staleyi (strain ATCC 27377 / DSM 6068 / ICPB 4128)</name>
    <name type="common">Pirella staleyi</name>
    <dbReference type="NCBI Taxonomy" id="530564"/>
    <lineage>
        <taxon>Bacteria</taxon>
        <taxon>Pseudomonadati</taxon>
        <taxon>Planctomycetota</taxon>
        <taxon>Planctomycetia</taxon>
        <taxon>Pirellulales</taxon>
        <taxon>Pirellulaceae</taxon>
        <taxon>Pirellula</taxon>
    </lineage>
</organism>
<keyword evidence="5 10" id="KW-0479">Metal-binding</keyword>
<evidence type="ECO:0000256" key="11">
    <source>
        <dbReference type="SAM" id="MobiDB-lite"/>
    </source>
</evidence>
<dbReference type="PROSITE" id="PS51002">
    <property type="entry name" value="CYTB_NTER"/>
    <property type="match status" value="1"/>
</dbReference>